<accession>A0A2M7IXF7</accession>
<dbReference type="AlphaFoldDB" id="A0A2M7IXF7"/>
<evidence type="ECO:0000313" key="2">
    <source>
        <dbReference type="Proteomes" id="UP000230505"/>
    </source>
</evidence>
<proteinExistence type="predicted"/>
<comment type="caution">
    <text evidence="1">The sequence shown here is derived from an EMBL/GenBank/DDBJ whole genome shotgun (WGS) entry which is preliminary data.</text>
</comment>
<dbReference type="Proteomes" id="UP000230505">
    <property type="component" value="Unassembled WGS sequence"/>
</dbReference>
<dbReference type="EMBL" id="PFHV01000107">
    <property type="protein sequence ID" value="PIX02784.1"/>
    <property type="molecule type" value="Genomic_DNA"/>
</dbReference>
<sequence length="59" mass="6643">MSWEVVYVILGIFEILKILRIIYNSGAPSDDGAEAGKSTRSVAGREKLKVKIRSKKYEK</sequence>
<reference evidence="2" key="1">
    <citation type="submission" date="2017-09" db="EMBL/GenBank/DDBJ databases">
        <title>Depth-based differentiation of microbial function through sediment-hosted aquifers and enrichment of novel symbionts in the deep terrestrial subsurface.</title>
        <authorList>
            <person name="Probst A.J."/>
            <person name="Ladd B."/>
            <person name="Jarett J.K."/>
            <person name="Geller-Mcgrath D.E."/>
            <person name="Sieber C.M.K."/>
            <person name="Emerson J.B."/>
            <person name="Anantharaman K."/>
            <person name="Thomas B.C."/>
            <person name="Malmstrom R."/>
            <person name="Stieglmeier M."/>
            <person name="Klingl A."/>
            <person name="Woyke T."/>
            <person name="Ryan C.M."/>
            <person name="Banfield J.F."/>
        </authorList>
    </citation>
    <scope>NUCLEOTIDE SEQUENCE [LARGE SCALE GENOMIC DNA]</scope>
</reference>
<evidence type="ECO:0000313" key="1">
    <source>
        <dbReference type="EMBL" id="PIX02784.1"/>
    </source>
</evidence>
<name>A0A2M7IXF7_9BACT</name>
<gene>
    <name evidence="1" type="ORF">COZ78_03865</name>
</gene>
<organism evidence="1 2">
    <name type="scientific">bacterium (Candidatus Gribaldobacteria) CG_4_8_14_3_um_filter_42_11</name>
    <dbReference type="NCBI Taxonomy" id="2014267"/>
    <lineage>
        <taxon>Bacteria</taxon>
        <taxon>Candidatus Gribaldobacteria</taxon>
    </lineage>
</organism>
<protein>
    <submittedName>
        <fullName evidence="1">Uncharacterized protein</fullName>
    </submittedName>
</protein>